<dbReference type="Proteomes" id="UP001497480">
    <property type="component" value="Unassembled WGS sequence"/>
</dbReference>
<evidence type="ECO:0000313" key="10">
    <source>
        <dbReference type="EMBL" id="CAL0303915.1"/>
    </source>
</evidence>
<protein>
    <recommendedName>
        <fullName evidence="3">H/ACA ribonucleoprotein complex non-core subunit NAF1</fullName>
    </recommendedName>
</protein>
<gene>
    <name evidence="10" type="ORF">LLUT_LOCUS4975</name>
</gene>
<comment type="subcellular location">
    <subcellularLocation>
        <location evidence="1">Nucleus</location>
    </subcellularLocation>
</comment>
<dbReference type="AlphaFoldDB" id="A0AAV1W3N6"/>
<dbReference type="PANTHER" id="PTHR31633:SF1">
    <property type="entry name" value="H_ACA RIBONUCLEOPROTEIN COMPLEX NON-CORE SUBUNIT NAF1"/>
    <property type="match status" value="1"/>
</dbReference>
<dbReference type="EMBL" id="CAXHTB010000003">
    <property type="protein sequence ID" value="CAL0303915.1"/>
    <property type="molecule type" value="Genomic_DNA"/>
</dbReference>
<organism evidence="10 11">
    <name type="scientific">Lupinus luteus</name>
    <name type="common">European yellow lupine</name>
    <dbReference type="NCBI Taxonomy" id="3873"/>
    <lineage>
        <taxon>Eukaryota</taxon>
        <taxon>Viridiplantae</taxon>
        <taxon>Streptophyta</taxon>
        <taxon>Embryophyta</taxon>
        <taxon>Tracheophyta</taxon>
        <taxon>Spermatophyta</taxon>
        <taxon>Magnoliopsida</taxon>
        <taxon>eudicotyledons</taxon>
        <taxon>Gunneridae</taxon>
        <taxon>Pentapetalae</taxon>
        <taxon>rosids</taxon>
        <taxon>fabids</taxon>
        <taxon>Fabales</taxon>
        <taxon>Fabaceae</taxon>
        <taxon>Papilionoideae</taxon>
        <taxon>50 kb inversion clade</taxon>
        <taxon>genistoids sensu lato</taxon>
        <taxon>core genistoids</taxon>
        <taxon>Genisteae</taxon>
        <taxon>Lupinus</taxon>
    </lineage>
</organism>
<feature type="region of interest" description="Disordered" evidence="9">
    <location>
        <begin position="1"/>
        <end position="122"/>
    </location>
</feature>
<evidence type="ECO:0000256" key="5">
    <source>
        <dbReference type="ARBA" id="ARBA00022552"/>
    </source>
</evidence>
<sequence>MATQNNTMNEIAHATHVEFEHDSNSTGANLVEECEKTESLDLGSPIQDAVEKISLVGNSQGNGNRDEIESESEDSISEQGSSSSDSDERDEDEDVKREKGEVEEGQINGSDYDDEIVSDDGGDAEKMLTRGLVDVADDDIHVLDFDDDDDGGGERKGEPIRSKNEFENLPPVPPVEVTLEPHHHVQPVGVIMSILGAQVVVEGVEKHEPLNEGSILWVTESRKPLGLIDEIFGPVKNPYYIVRYNSENEVPKGISAGTLISFVPEFADYVLNNKDVHKKGYDASGANDEELSDEYEFSDDEKEAEYRRTQRATKRDKTDQNQGKRKIIRKKGTPNQNVVPSIPDAPPLLDHGISSPFSGDRQGNFGGTTTPIPFPVPPSNAGPNFSTIGVWTNGTTIPQQPQPSPPPNAFPSNGMPWYTQNTQIPHQLPTLQFQNMFHPSQGPLSPAMFLGVLPNVFAQPIYAQGLVGPNQMPFGMNTPFGQIHPPIFAAQQGFPSSELQSQGNLNLHSNTIPSAPAQFRPGTSTGRGRHGRTFHGAGRKGWRPAR</sequence>
<evidence type="ECO:0000256" key="6">
    <source>
        <dbReference type="ARBA" id="ARBA00022553"/>
    </source>
</evidence>
<comment type="caution">
    <text evidence="10">The sequence shown here is derived from an EMBL/GenBank/DDBJ whole genome shotgun (WGS) entry which is preliminary data.</text>
</comment>
<evidence type="ECO:0000256" key="4">
    <source>
        <dbReference type="ARBA" id="ARBA00022517"/>
    </source>
</evidence>
<keyword evidence="6" id="KW-0597">Phosphoprotein</keyword>
<evidence type="ECO:0000256" key="1">
    <source>
        <dbReference type="ARBA" id="ARBA00004123"/>
    </source>
</evidence>
<dbReference type="GO" id="GO:0005634">
    <property type="term" value="C:nucleus"/>
    <property type="evidence" value="ECO:0007669"/>
    <property type="project" value="UniProtKB-SubCell"/>
</dbReference>
<keyword evidence="8" id="KW-0539">Nucleus</keyword>
<feature type="compositionally biased region" description="Basic and acidic residues" evidence="9">
    <location>
        <begin position="304"/>
        <end position="319"/>
    </location>
</feature>
<keyword evidence="11" id="KW-1185">Reference proteome</keyword>
<dbReference type="PANTHER" id="PTHR31633">
    <property type="entry name" value="H/ACA RIBONUCLEOPROTEIN COMPLEX NON-CORE SUBUNIT NAF1"/>
    <property type="match status" value="1"/>
</dbReference>
<dbReference type="InterPro" id="IPR009000">
    <property type="entry name" value="Transl_B-barrel_sf"/>
</dbReference>
<feature type="compositionally biased region" description="Acidic residues" evidence="9">
    <location>
        <begin position="287"/>
        <end position="303"/>
    </location>
</feature>
<feature type="region of interest" description="Disordered" evidence="9">
    <location>
        <begin position="496"/>
        <end position="546"/>
    </location>
</feature>
<dbReference type="GO" id="GO:0001522">
    <property type="term" value="P:pseudouridine synthesis"/>
    <property type="evidence" value="ECO:0007669"/>
    <property type="project" value="InterPro"/>
</dbReference>
<dbReference type="FunFam" id="2.40.10.230:FF:000002">
    <property type="entry name" value="H/ACA ribonucleoprotein complex non-core subunit NAF1"/>
    <property type="match status" value="1"/>
</dbReference>
<dbReference type="InterPro" id="IPR007504">
    <property type="entry name" value="H/ACA_rnp_Gar1/Naf1"/>
</dbReference>
<dbReference type="Pfam" id="PF04410">
    <property type="entry name" value="Gar1"/>
    <property type="match status" value="1"/>
</dbReference>
<evidence type="ECO:0000256" key="2">
    <source>
        <dbReference type="ARBA" id="ARBA00009801"/>
    </source>
</evidence>
<reference evidence="10 11" key="1">
    <citation type="submission" date="2024-03" db="EMBL/GenBank/DDBJ databases">
        <authorList>
            <person name="Martinez-Hernandez J."/>
        </authorList>
    </citation>
    <scope>NUCLEOTIDE SEQUENCE [LARGE SCALE GENOMIC DNA]</scope>
</reference>
<dbReference type="InterPro" id="IPR038664">
    <property type="entry name" value="Gar1/Naf1_Cbf5-bd_sf"/>
</dbReference>
<dbReference type="Gene3D" id="2.40.10.230">
    <property type="entry name" value="Probable tRNA pseudouridine synthase domain"/>
    <property type="match status" value="1"/>
</dbReference>
<dbReference type="GO" id="GO:0000493">
    <property type="term" value="P:box H/ACA snoRNP assembly"/>
    <property type="evidence" value="ECO:0007669"/>
    <property type="project" value="InterPro"/>
</dbReference>
<feature type="compositionally biased region" description="Basic residues" evidence="9">
    <location>
        <begin position="323"/>
        <end position="332"/>
    </location>
</feature>
<dbReference type="GO" id="GO:0006364">
    <property type="term" value="P:rRNA processing"/>
    <property type="evidence" value="ECO:0007669"/>
    <property type="project" value="UniProtKB-KW"/>
</dbReference>
<evidence type="ECO:0000313" key="11">
    <source>
        <dbReference type="Proteomes" id="UP001497480"/>
    </source>
</evidence>
<name>A0AAV1W3N6_LUPLU</name>
<feature type="compositionally biased region" description="Acidic residues" evidence="9">
    <location>
        <begin position="111"/>
        <end position="122"/>
    </location>
</feature>
<feature type="region of interest" description="Disordered" evidence="9">
    <location>
        <begin position="278"/>
        <end position="368"/>
    </location>
</feature>
<proteinExistence type="inferred from homology"/>
<feature type="compositionally biased region" description="Basic residues" evidence="9">
    <location>
        <begin position="527"/>
        <end position="546"/>
    </location>
</feature>
<feature type="region of interest" description="Disordered" evidence="9">
    <location>
        <begin position="143"/>
        <end position="163"/>
    </location>
</feature>
<evidence type="ECO:0000256" key="8">
    <source>
        <dbReference type="ARBA" id="ARBA00023242"/>
    </source>
</evidence>
<evidence type="ECO:0000256" key="7">
    <source>
        <dbReference type="ARBA" id="ARBA00022884"/>
    </source>
</evidence>
<dbReference type="GO" id="GO:0005732">
    <property type="term" value="C:sno(s)RNA-containing ribonucleoprotein complex"/>
    <property type="evidence" value="ECO:0007669"/>
    <property type="project" value="InterPro"/>
</dbReference>
<dbReference type="InterPro" id="IPR040309">
    <property type="entry name" value="Naf1"/>
</dbReference>
<evidence type="ECO:0000256" key="9">
    <source>
        <dbReference type="SAM" id="MobiDB-lite"/>
    </source>
</evidence>
<comment type="similarity">
    <text evidence="2">Belongs to the NAF1 family.</text>
</comment>
<keyword evidence="5" id="KW-0698">rRNA processing</keyword>
<feature type="compositionally biased region" description="Polar residues" evidence="9">
    <location>
        <begin position="496"/>
        <end position="513"/>
    </location>
</feature>
<dbReference type="GO" id="GO:0003723">
    <property type="term" value="F:RNA binding"/>
    <property type="evidence" value="ECO:0007669"/>
    <property type="project" value="UniProtKB-KW"/>
</dbReference>
<feature type="compositionally biased region" description="Basic and acidic residues" evidence="9">
    <location>
        <begin position="13"/>
        <end position="23"/>
    </location>
</feature>
<dbReference type="SUPFAM" id="SSF50447">
    <property type="entry name" value="Translation proteins"/>
    <property type="match status" value="1"/>
</dbReference>
<keyword evidence="7" id="KW-0694">RNA-binding</keyword>
<feature type="compositionally biased region" description="Basic and acidic residues" evidence="9">
    <location>
        <begin position="152"/>
        <end position="163"/>
    </location>
</feature>
<accession>A0AAV1W3N6</accession>
<evidence type="ECO:0000256" key="3">
    <source>
        <dbReference type="ARBA" id="ARBA00021438"/>
    </source>
</evidence>
<keyword evidence="4" id="KW-0690">Ribosome biogenesis</keyword>